<proteinExistence type="predicted"/>
<organism evidence="2 3">
    <name type="scientific">Vitis vinifera</name>
    <name type="common">Grape</name>
    <dbReference type="NCBI Taxonomy" id="29760"/>
    <lineage>
        <taxon>Eukaryota</taxon>
        <taxon>Viridiplantae</taxon>
        <taxon>Streptophyta</taxon>
        <taxon>Embryophyta</taxon>
        <taxon>Tracheophyta</taxon>
        <taxon>Spermatophyta</taxon>
        <taxon>Magnoliopsida</taxon>
        <taxon>eudicotyledons</taxon>
        <taxon>Gunneridae</taxon>
        <taxon>Pentapetalae</taxon>
        <taxon>rosids</taxon>
        <taxon>Vitales</taxon>
        <taxon>Vitaceae</taxon>
        <taxon>Viteae</taxon>
        <taxon>Vitis</taxon>
    </lineage>
</organism>
<name>A0A438HH21_VITVI</name>
<dbReference type="AlphaFoldDB" id="A0A438HH21"/>
<keyword evidence="1" id="KW-1133">Transmembrane helix</keyword>
<dbReference type="Proteomes" id="UP000288805">
    <property type="component" value="Unassembled WGS sequence"/>
</dbReference>
<comment type="caution">
    <text evidence="2">The sequence shown here is derived from an EMBL/GenBank/DDBJ whole genome shotgun (WGS) entry which is preliminary data.</text>
</comment>
<feature type="transmembrane region" description="Helical" evidence="1">
    <location>
        <begin position="64"/>
        <end position="96"/>
    </location>
</feature>
<keyword evidence="1" id="KW-0472">Membrane</keyword>
<accession>A0A438HH21</accession>
<dbReference type="EMBL" id="QGNW01000224">
    <property type="protein sequence ID" value="RVW83718.1"/>
    <property type="molecule type" value="Genomic_DNA"/>
</dbReference>
<evidence type="ECO:0000313" key="3">
    <source>
        <dbReference type="Proteomes" id="UP000288805"/>
    </source>
</evidence>
<reference evidence="2 3" key="1">
    <citation type="journal article" date="2018" name="PLoS Genet.">
        <title>Population sequencing reveals clonal diversity and ancestral inbreeding in the grapevine cultivar Chardonnay.</title>
        <authorList>
            <person name="Roach M.J."/>
            <person name="Johnson D.L."/>
            <person name="Bohlmann J."/>
            <person name="van Vuuren H.J."/>
            <person name="Jones S.J."/>
            <person name="Pretorius I.S."/>
            <person name="Schmidt S.A."/>
            <person name="Borneman A.R."/>
        </authorList>
    </citation>
    <scope>NUCLEOTIDE SEQUENCE [LARGE SCALE GENOMIC DNA]</scope>
    <source>
        <strain evidence="3">cv. Chardonnay</strain>
        <tissue evidence="2">Leaf</tissue>
    </source>
</reference>
<sequence>MARPTLFIIVPSVQNLTKGIAICVGNRGTGQSIVQAFVTCLGILSPSFNPNLVNTLDQYPMLHVLILLLNLIMPLQAGFLIQVLLTMLLSTSIIFLSTPLMQAQMT</sequence>
<evidence type="ECO:0000256" key="1">
    <source>
        <dbReference type="SAM" id="Phobius"/>
    </source>
</evidence>
<keyword evidence="1" id="KW-0812">Transmembrane</keyword>
<evidence type="ECO:0000313" key="2">
    <source>
        <dbReference type="EMBL" id="RVW83718.1"/>
    </source>
</evidence>
<gene>
    <name evidence="2" type="ORF">CK203_046000</name>
</gene>
<protein>
    <submittedName>
        <fullName evidence="2">Uncharacterized protein</fullName>
    </submittedName>
</protein>